<reference evidence="2 3" key="1">
    <citation type="submission" date="2016-11" db="EMBL/GenBank/DDBJ databases">
        <authorList>
            <person name="Jaros S."/>
            <person name="Januszkiewicz K."/>
            <person name="Wedrychowicz H."/>
        </authorList>
    </citation>
    <scope>NUCLEOTIDE SEQUENCE [LARGE SCALE GENOMIC DNA]</scope>
    <source>
        <strain evidence="2 3">DSM 15930</strain>
    </source>
</reference>
<name>A0A1M7EM37_9FIRM</name>
<dbReference type="STRING" id="1120996.SAMN02746066_00058"/>
<organism evidence="2 3">
    <name type="scientific">Anaerosporobacter mobilis DSM 15930</name>
    <dbReference type="NCBI Taxonomy" id="1120996"/>
    <lineage>
        <taxon>Bacteria</taxon>
        <taxon>Bacillati</taxon>
        <taxon>Bacillota</taxon>
        <taxon>Clostridia</taxon>
        <taxon>Lachnospirales</taxon>
        <taxon>Lachnospiraceae</taxon>
        <taxon>Anaerosporobacter</taxon>
    </lineage>
</organism>
<protein>
    <submittedName>
        <fullName evidence="2">Uncharacterized protein</fullName>
    </submittedName>
</protein>
<evidence type="ECO:0000313" key="2">
    <source>
        <dbReference type="EMBL" id="SHL92663.1"/>
    </source>
</evidence>
<proteinExistence type="predicted"/>
<accession>A0A1M7EM37</accession>
<dbReference type="EMBL" id="FRCP01000005">
    <property type="protein sequence ID" value="SHL92663.1"/>
    <property type="molecule type" value="Genomic_DNA"/>
</dbReference>
<dbReference type="AlphaFoldDB" id="A0A1M7EM37"/>
<sequence>MICMGIIMEKDTTYTVNRQELIRIARESCEGNLKSSGNGRFSQGFSMKGATKTKTAIAKAPKVTTAKASRAVTISAQEKKQTAIKFMLIRTICASAIFLTIVVIDKFNFTYETFNSDRIIESVQSNHMYEKAEKFFATLQDEKIVDVFNGLD</sequence>
<evidence type="ECO:0000256" key="1">
    <source>
        <dbReference type="SAM" id="Phobius"/>
    </source>
</evidence>
<dbReference type="Proteomes" id="UP000184038">
    <property type="component" value="Unassembled WGS sequence"/>
</dbReference>
<keyword evidence="1" id="KW-1133">Transmembrane helix</keyword>
<evidence type="ECO:0000313" key="3">
    <source>
        <dbReference type="Proteomes" id="UP000184038"/>
    </source>
</evidence>
<keyword evidence="1" id="KW-0472">Membrane</keyword>
<feature type="transmembrane region" description="Helical" evidence="1">
    <location>
        <begin position="87"/>
        <end position="104"/>
    </location>
</feature>
<keyword evidence="1" id="KW-0812">Transmembrane</keyword>
<gene>
    <name evidence="2" type="ORF">SAMN02746066_00058</name>
</gene>
<keyword evidence="3" id="KW-1185">Reference proteome</keyword>